<dbReference type="GO" id="GO:0032991">
    <property type="term" value="C:protein-containing complex"/>
    <property type="evidence" value="ECO:0007669"/>
    <property type="project" value="UniProtKB-ARBA"/>
</dbReference>
<dbReference type="Proteomes" id="UP001497623">
    <property type="component" value="Unassembled WGS sequence"/>
</dbReference>
<dbReference type="EMBL" id="CAXKWB010004753">
    <property type="protein sequence ID" value="CAL4075192.1"/>
    <property type="molecule type" value="Genomic_DNA"/>
</dbReference>
<comment type="caution">
    <text evidence="2">The sequence shown here is derived from an EMBL/GenBank/DDBJ whole genome shotgun (WGS) entry which is preliminary data.</text>
</comment>
<dbReference type="SUPFAM" id="SSF53300">
    <property type="entry name" value="vWA-like"/>
    <property type="match status" value="1"/>
</dbReference>
<evidence type="ECO:0000313" key="3">
    <source>
        <dbReference type="Proteomes" id="UP001497623"/>
    </source>
</evidence>
<evidence type="ECO:0000256" key="1">
    <source>
        <dbReference type="SAM" id="MobiDB-lite"/>
    </source>
</evidence>
<protein>
    <recommendedName>
        <fullName evidence="4">VWFA domain-containing protein</fullName>
    </recommendedName>
</protein>
<evidence type="ECO:0000313" key="2">
    <source>
        <dbReference type="EMBL" id="CAL4075192.1"/>
    </source>
</evidence>
<name>A0AAV2QCD5_MEGNR</name>
<dbReference type="AlphaFoldDB" id="A0AAV2QCD5"/>
<keyword evidence="3" id="KW-1185">Reference proteome</keyword>
<gene>
    <name evidence="2" type="ORF">MNOR_LOCUS9720</name>
</gene>
<reference evidence="2 3" key="1">
    <citation type="submission" date="2024-05" db="EMBL/GenBank/DDBJ databases">
        <authorList>
            <person name="Wallberg A."/>
        </authorList>
    </citation>
    <scope>NUCLEOTIDE SEQUENCE [LARGE SCALE GENOMIC DNA]</scope>
</reference>
<feature type="compositionally biased region" description="Polar residues" evidence="1">
    <location>
        <begin position="886"/>
        <end position="895"/>
    </location>
</feature>
<dbReference type="InterPro" id="IPR036465">
    <property type="entry name" value="vWFA_dom_sf"/>
</dbReference>
<organism evidence="2 3">
    <name type="scientific">Meganyctiphanes norvegica</name>
    <name type="common">Northern krill</name>
    <name type="synonym">Thysanopoda norvegica</name>
    <dbReference type="NCBI Taxonomy" id="48144"/>
    <lineage>
        <taxon>Eukaryota</taxon>
        <taxon>Metazoa</taxon>
        <taxon>Ecdysozoa</taxon>
        <taxon>Arthropoda</taxon>
        <taxon>Crustacea</taxon>
        <taxon>Multicrustacea</taxon>
        <taxon>Malacostraca</taxon>
        <taxon>Eumalacostraca</taxon>
        <taxon>Eucarida</taxon>
        <taxon>Euphausiacea</taxon>
        <taxon>Euphausiidae</taxon>
        <taxon>Meganyctiphanes</taxon>
    </lineage>
</organism>
<feature type="region of interest" description="Disordered" evidence="1">
    <location>
        <begin position="886"/>
        <end position="909"/>
    </location>
</feature>
<accession>A0AAV2QCD5</accession>
<evidence type="ECO:0008006" key="4">
    <source>
        <dbReference type="Google" id="ProtNLM"/>
    </source>
</evidence>
<proteinExistence type="predicted"/>
<sequence length="925" mass="104628">MEDFSSGGTDLTGALRTVREEVTAANQNYIRVFLVTDGAHGSGAPYPESEIQKMSAHTGKTIDVYLLGISNGFPVNISIDLRSRLHNGSANVPSLFWGKNYQEIGEQLDGIGRELGVGHISLTVTPEGHTLPGLPATSSIHLGEWMYFPRSATEIMPITITVEGQEPVILQNLTPRPVTMRHLLDHVYRQWNSILIQRHRNKENVPLEVFDMMESFFRYIYNSVTQGTTDQVSSITARLNKKNVKTYDIQFKTLLNQSKTVIGIEGKFKNELELAETILKTTVTNRKYDTRNLKMKGHGQSEYEDDIRAFKRTYEANKANIIALPDPDPEDCCRVTMTSTLKDLQDDDLYQLLDEDKFSFLKQFSISGIPILAPVKDAAQINPWVFSIKNILVTPFTILSTQTLEFSADHNADGLGDVNKDILLQADNENTRFNAVIPIVTPQTAETLKGVIRTNLFAMCTTFSILKNPHIVDHNAHMAALGVAWLRTIRDYKLQDRPEFVVKRLEFIDATANLYMDRKAYARYSKVLIDNPRQALMTESSDEFDGAKIKCESFVKPMFFYHLMKDKMVATKQKPALSLMILEFIGRCLSNYKMDDPEANRFTDFFSEVLGDPERRKQWIDQHGQGILSSFQKTCGNLLNLYFTLDDLNVGVKQHVLREVEAIAASIDKDMEVAVNFEKIKRIKNTGSCGDVTWASLHAFAVEMGYSEEERKEEFSNKKVLIYVCQALKINNSKERLKQVLPSYEDALSTVTKAVVDENTKTLKTSLQKQVMKMASEMWREQYMKIHAPTLVMPMTQQEIIAAATACGIQVDDNTFKQVYKRYNAGHGLLGNACQIPSCPHYLKPQRNFNQHLSVEREVEGHFPHQLHLVSNTMAKKGVDSVVQAVTSGDHSGNNGRRKKTPPQPDVLEPLKEQIKTLTAKYQQN</sequence>